<dbReference type="SUPFAM" id="SSF52540">
    <property type="entry name" value="P-loop containing nucleoside triphosphate hydrolases"/>
    <property type="match status" value="1"/>
</dbReference>
<organism evidence="2">
    <name type="scientific">Pseudoalteromonas prydzensis</name>
    <dbReference type="NCBI Taxonomy" id="182141"/>
    <lineage>
        <taxon>Bacteria</taxon>
        <taxon>Pseudomonadati</taxon>
        <taxon>Pseudomonadota</taxon>
        <taxon>Gammaproteobacteria</taxon>
        <taxon>Alteromonadales</taxon>
        <taxon>Pseudoalteromonadaceae</taxon>
        <taxon>Pseudoalteromonas</taxon>
    </lineage>
</organism>
<feature type="domain" description="KAP NTPase" evidence="1">
    <location>
        <begin position="43"/>
        <end position="295"/>
    </location>
</feature>
<dbReference type="InterPro" id="IPR011646">
    <property type="entry name" value="KAP_P-loop"/>
</dbReference>
<protein>
    <recommendedName>
        <fullName evidence="1">KAP NTPase domain-containing protein</fullName>
    </recommendedName>
</protein>
<evidence type="ECO:0000313" key="2">
    <source>
        <dbReference type="EMBL" id="HEA14874.1"/>
    </source>
</evidence>
<reference evidence="2" key="1">
    <citation type="journal article" date="2020" name="mSystems">
        <title>Genome- and Community-Level Interaction Insights into Carbon Utilization and Element Cycling Functions of Hydrothermarchaeota in Hydrothermal Sediment.</title>
        <authorList>
            <person name="Zhou Z."/>
            <person name="Liu Y."/>
            <person name="Xu W."/>
            <person name="Pan J."/>
            <person name="Luo Z.H."/>
            <person name="Li M."/>
        </authorList>
    </citation>
    <scope>NUCLEOTIDE SEQUENCE [LARGE SCALE GENOMIC DNA]</scope>
    <source>
        <strain evidence="2">HyVt-346</strain>
    </source>
</reference>
<sequence>MNTKQWNEEVKIDGVTYPADQLNRKQDAELLTKILVRRSNSNRDKPNKSSYVININAEWGAGKTYFVKRWAEDLKYEHPVVYIDAWSNDFMDSPIITVLAEIQEQLLETINKSHLTQAKRKSFKNIGISVLPKILAALVKRYGGFDIEDLFVDESSDTEVTPSSQNNKSLDLSAAMEAMTTQAFKEHRDYKKGVKELKATIKELVKYSIEKPKNGLQATARDYPAFIFIDELDRCRPTYAVEMLEAIKHIFDIEGLVIVVSTHTEELQHTIKALYGSDFNANDYLKRFFDTKYHLDVSVSANLLKANCDISILNDCGLSSRGIILFPYVFNDNNELKEKVLLLIASIASWQELSPRTAIQFAERLLTSIELVESHKTIDIVLLSVLLCLYVTSNPEYDYVIDQLKMDNPNFNIQTTNSKLRLAGQNFGLENSLNSLIINREKISRFEQQFNLSEYETNTFKSKRASYKDFNFLLYIKVIKRVLNRKEINNTGYLTNFGYKGQSTIDKNQLLEAYMTYYGLNKSSITYYLNLISLTNKFSDS</sequence>
<gene>
    <name evidence="2" type="ORF">ENH88_00170</name>
</gene>
<dbReference type="Gene3D" id="3.40.50.300">
    <property type="entry name" value="P-loop containing nucleotide triphosphate hydrolases"/>
    <property type="match status" value="1"/>
</dbReference>
<dbReference type="InterPro" id="IPR027417">
    <property type="entry name" value="P-loop_NTPase"/>
</dbReference>
<dbReference type="AlphaFoldDB" id="A0A7V1GCZ7"/>
<comment type="caution">
    <text evidence="2">The sequence shown here is derived from an EMBL/GenBank/DDBJ whole genome shotgun (WGS) entry which is preliminary data.</text>
</comment>
<dbReference type="RefSeq" id="WP_304178228.1">
    <property type="nucleotide sequence ID" value="NZ_DRGM01000005.1"/>
</dbReference>
<proteinExistence type="predicted"/>
<dbReference type="Proteomes" id="UP000886188">
    <property type="component" value="Unassembled WGS sequence"/>
</dbReference>
<accession>A0A7V1GCZ7</accession>
<name>A0A7V1GCZ7_9GAMM</name>
<evidence type="ECO:0000259" key="1">
    <source>
        <dbReference type="Pfam" id="PF07693"/>
    </source>
</evidence>
<dbReference type="Pfam" id="PF07693">
    <property type="entry name" value="KAP_NTPase"/>
    <property type="match status" value="1"/>
</dbReference>
<dbReference type="EMBL" id="DRGM01000005">
    <property type="protein sequence ID" value="HEA14874.1"/>
    <property type="molecule type" value="Genomic_DNA"/>
</dbReference>